<accession>A0A543JFY0</accession>
<dbReference type="Gene3D" id="1.10.260.40">
    <property type="entry name" value="lambda repressor-like DNA-binding domains"/>
    <property type="match status" value="1"/>
</dbReference>
<evidence type="ECO:0000259" key="1">
    <source>
        <dbReference type="PROSITE" id="PS50943"/>
    </source>
</evidence>
<dbReference type="RefSeq" id="WP_170232100.1">
    <property type="nucleotide sequence ID" value="NZ_VFPP01000001.1"/>
</dbReference>
<feature type="domain" description="HTH cro/C1-type" evidence="1">
    <location>
        <begin position="17"/>
        <end position="71"/>
    </location>
</feature>
<comment type="caution">
    <text evidence="2">The sequence shown here is derived from an EMBL/GenBank/DDBJ whole genome shotgun (WGS) entry which is preliminary data.</text>
</comment>
<gene>
    <name evidence="2" type="ORF">FHX81_4077</name>
</gene>
<sequence length="277" mass="31245">MSRRDTVALKWLLGATLRNHRKAVRKTLEHSAAHLGVSESKISNMESGRYGQPPDEVAKLLAFYGADPDRVERIAALAREEDPGSWWAPWSGVIPNWLRLFAGLEGMAHSAFVYSPLFVHALLQTEEYATAVASSARRVRPVDMDRMVAFRLERQRRLVDDQSPLRLHFVIEETALRRPIGGKDVLRRQAEHLLAAAELPTVDIQVIRAEVGMHPGLTGEFTLFGFEEFDETVYVELQEDAVYLHDSAKVRAYSMTANTLRDVALDRQESVSLIRAL</sequence>
<dbReference type="PROSITE" id="PS50943">
    <property type="entry name" value="HTH_CROC1"/>
    <property type="match status" value="1"/>
</dbReference>
<keyword evidence="3" id="KW-1185">Reference proteome</keyword>
<dbReference type="SUPFAM" id="SSF47413">
    <property type="entry name" value="lambda repressor-like DNA-binding domains"/>
    <property type="match status" value="1"/>
</dbReference>
<dbReference type="InterPro" id="IPR001387">
    <property type="entry name" value="Cro/C1-type_HTH"/>
</dbReference>
<dbReference type="CDD" id="cd00093">
    <property type="entry name" value="HTH_XRE"/>
    <property type="match status" value="1"/>
</dbReference>
<dbReference type="EMBL" id="VFPP01000001">
    <property type="protein sequence ID" value="TQM81706.1"/>
    <property type="molecule type" value="Genomic_DNA"/>
</dbReference>
<proteinExistence type="predicted"/>
<dbReference type="GO" id="GO:0003677">
    <property type="term" value="F:DNA binding"/>
    <property type="evidence" value="ECO:0007669"/>
    <property type="project" value="InterPro"/>
</dbReference>
<dbReference type="Pfam" id="PF13560">
    <property type="entry name" value="HTH_31"/>
    <property type="match status" value="1"/>
</dbReference>
<evidence type="ECO:0000313" key="3">
    <source>
        <dbReference type="Proteomes" id="UP000316628"/>
    </source>
</evidence>
<organism evidence="2 3">
    <name type="scientific">Saccharothrix saharensis</name>
    <dbReference type="NCBI Taxonomy" id="571190"/>
    <lineage>
        <taxon>Bacteria</taxon>
        <taxon>Bacillati</taxon>
        <taxon>Actinomycetota</taxon>
        <taxon>Actinomycetes</taxon>
        <taxon>Pseudonocardiales</taxon>
        <taxon>Pseudonocardiaceae</taxon>
        <taxon>Saccharothrix</taxon>
    </lineage>
</organism>
<dbReference type="InterPro" id="IPR043917">
    <property type="entry name" value="DUF5753"/>
</dbReference>
<dbReference type="Proteomes" id="UP000316628">
    <property type="component" value="Unassembled WGS sequence"/>
</dbReference>
<reference evidence="2 3" key="1">
    <citation type="submission" date="2019-06" db="EMBL/GenBank/DDBJ databases">
        <title>Sequencing the genomes of 1000 actinobacteria strains.</title>
        <authorList>
            <person name="Klenk H.-P."/>
        </authorList>
    </citation>
    <scope>NUCLEOTIDE SEQUENCE [LARGE SCALE GENOMIC DNA]</scope>
    <source>
        <strain evidence="2 3">DSM 45456</strain>
    </source>
</reference>
<dbReference type="SMART" id="SM00530">
    <property type="entry name" value="HTH_XRE"/>
    <property type="match status" value="1"/>
</dbReference>
<dbReference type="AlphaFoldDB" id="A0A543JFY0"/>
<dbReference type="Pfam" id="PF19054">
    <property type="entry name" value="DUF5753"/>
    <property type="match status" value="1"/>
</dbReference>
<evidence type="ECO:0000313" key="2">
    <source>
        <dbReference type="EMBL" id="TQM81706.1"/>
    </source>
</evidence>
<name>A0A543JFY0_9PSEU</name>
<dbReference type="InterPro" id="IPR010982">
    <property type="entry name" value="Lambda_DNA-bd_dom_sf"/>
</dbReference>
<protein>
    <submittedName>
        <fullName evidence="2">Helix-turn-helix protein</fullName>
    </submittedName>
</protein>